<dbReference type="Pfam" id="PF14347">
    <property type="entry name" value="DUF4399"/>
    <property type="match status" value="1"/>
</dbReference>
<sequence>MISGIIISEEKPEVYFVNIVDGDNVSNPIKVNFGLKNFGVVPAGINLEFAGHHHLLIDVDLEDFKAPIPSDSNHIHFGKGQTETVLSLSKGQHTLQLVLGNYLHIPHDPPIMSDKILINVN</sequence>
<dbReference type="AlphaFoldDB" id="E7C1Y4"/>
<accession>E7C1Y4</accession>
<reference evidence="2" key="1">
    <citation type="submission" date="2010-01" db="EMBL/GenBank/DDBJ databases">
        <title>Genome fragments of uncultured bacteria from the North Pacific subtropical Gyre.</title>
        <authorList>
            <person name="Pham V.D."/>
            <person name="Delong E.F."/>
        </authorList>
    </citation>
    <scope>NUCLEOTIDE SEQUENCE</scope>
</reference>
<protein>
    <recommendedName>
        <fullName evidence="1">DUF4399 domain-containing protein</fullName>
    </recommendedName>
</protein>
<organism evidence="2">
    <name type="scientific">uncultured gamma proteobacterium HF0070_10G19</name>
    <dbReference type="NCBI Taxonomy" id="723565"/>
    <lineage>
        <taxon>Bacteria</taxon>
        <taxon>Pseudomonadati</taxon>
        <taxon>Pseudomonadota</taxon>
        <taxon>Gammaproteobacteria</taxon>
        <taxon>environmental samples</taxon>
    </lineage>
</organism>
<proteinExistence type="predicted"/>
<evidence type="ECO:0000313" key="2">
    <source>
        <dbReference type="EMBL" id="ADI21458.1"/>
    </source>
</evidence>
<feature type="domain" description="DUF4399" evidence="1">
    <location>
        <begin position="31"/>
        <end position="120"/>
    </location>
</feature>
<name>E7C1Y4_9GAMM</name>
<evidence type="ECO:0000259" key="1">
    <source>
        <dbReference type="Pfam" id="PF14347"/>
    </source>
</evidence>
<dbReference type="InterPro" id="IPR025512">
    <property type="entry name" value="DUF4399"/>
</dbReference>
<dbReference type="EMBL" id="GU567955">
    <property type="protein sequence ID" value="ADI21458.1"/>
    <property type="molecule type" value="Genomic_DNA"/>
</dbReference>